<proteinExistence type="predicted"/>
<accession>A0A1H9U6Y7</accession>
<feature type="transmembrane region" description="Helical" evidence="1">
    <location>
        <begin position="71"/>
        <end position="101"/>
    </location>
</feature>
<keyword evidence="1" id="KW-1133">Transmembrane helix</keyword>
<feature type="transmembrane region" description="Helical" evidence="1">
    <location>
        <begin position="152"/>
        <end position="172"/>
    </location>
</feature>
<evidence type="ECO:0000256" key="1">
    <source>
        <dbReference type="SAM" id="Phobius"/>
    </source>
</evidence>
<feature type="transmembrane region" description="Helical" evidence="1">
    <location>
        <begin position="122"/>
        <end position="146"/>
    </location>
</feature>
<dbReference type="RefSeq" id="WP_089742506.1">
    <property type="nucleotide sequence ID" value="NZ_FOGL01000016.1"/>
</dbReference>
<protein>
    <submittedName>
        <fullName evidence="2">Uncharacterized protein</fullName>
    </submittedName>
</protein>
<dbReference type="OrthoDB" id="9816462at2"/>
<evidence type="ECO:0000313" key="3">
    <source>
        <dbReference type="Proteomes" id="UP000199687"/>
    </source>
</evidence>
<keyword evidence="1" id="KW-0812">Transmembrane</keyword>
<name>A0A1H9U6Y7_9BACI</name>
<dbReference type="Proteomes" id="UP000199687">
    <property type="component" value="Unassembled WGS sequence"/>
</dbReference>
<organism evidence="2 3">
    <name type="scientific">Gracilibacillus ureilyticus</name>
    <dbReference type="NCBI Taxonomy" id="531814"/>
    <lineage>
        <taxon>Bacteria</taxon>
        <taxon>Bacillati</taxon>
        <taxon>Bacillota</taxon>
        <taxon>Bacilli</taxon>
        <taxon>Bacillales</taxon>
        <taxon>Bacillaceae</taxon>
        <taxon>Gracilibacillus</taxon>
    </lineage>
</organism>
<dbReference type="AlphaFoldDB" id="A0A1H9U6Y7"/>
<keyword evidence="3" id="KW-1185">Reference proteome</keyword>
<keyword evidence="1" id="KW-0472">Membrane</keyword>
<gene>
    <name evidence="2" type="ORF">SAMN04487944_11652</name>
</gene>
<sequence length="206" mass="22558">MDNEQAMKAMNNASGVAFFQAGFMAIVITVLLWLDKDLLGLSAYSYIDAAIFGCLAVGVKMRSRVAGVMLVIYFIIAQIVTISMAGAAGIFVAILFGYIYIKGMRASFSYHKNPETTKEKEYSVIGMISFAIAMIQLFLAIIFVMLIGDYTVATDIAFVVLLLSLLGFGLGIGGIFQKRMYKKFTIWGLAINGVFFILPNIAFVVM</sequence>
<feature type="transmembrane region" description="Helical" evidence="1">
    <location>
        <begin position="184"/>
        <end position="205"/>
    </location>
</feature>
<dbReference type="EMBL" id="FOGL01000016">
    <property type="protein sequence ID" value="SES05082.1"/>
    <property type="molecule type" value="Genomic_DNA"/>
</dbReference>
<reference evidence="2 3" key="1">
    <citation type="submission" date="2016-10" db="EMBL/GenBank/DDBJ databases">
        <authorList>
            <person name="de Groot N.N."/>
        </authorList>
    </citation>
    <scope>NUCLEOTIDE SEQUENCE [LARGE SCALE GENOMIC DNA]</scope>
    <source>
        <strain evidence="2 3">CGMCC 1.7727</strain>
    </source>
</reference>
<evidence type="ECO:0000313" key="2">
    <source>
        <dbReference type="EMBL" id="SES05082.1"/>
    </source>
</evidence>
<feature type="transmembrane region" description="Helical" evidence="1">
    <location>
        <begin position="12"/>
        <end position="34"/>
    </location>
</feature>